<dbReference type="SUPFAM" id="SSF53335">
    <property type="entry name" value="S-adenosyl-L-methionine-dependent methyltransferases"/>
    <property type="match status" value="1"/>
</dbReference>
<keyword evidence="1" id="KW-0489">Methyltransferase</keyword>
<reference evidence="1" key="1">
    <citation type="submission" date="2019-04" db="EMBL/GenBank/DDBJ databases">
        <title>Evolution of Biomass-Degrading Anaerobic Consortia Revealed by Metagenomics.</title>
        <authorList>
            <person name="Peng X."/>
        </authorList>
    </citation>
    <scope>NUCLEOTIDE SEQUENCE</scope>
    <source>
        <strain evidence="1">SIG551</strain>
    </source>
</reference>
<dbReference type="PIRSF" id="PIRSF018637">
    <property type="entry name" value="TrmK"/>
    <property type="match status" value="1"/>
</dbReference>
<organism evidence="1 2">
    <name type="scientific">Faecalispora sporosphaeroides</name>
    <dbReference type="NCBI Taxonomy" id="1549"/>
    <lineage>
        <taxon>Bacteria</taxon>
        <taxon>Bacillati</taxon>
        <taxon>Bacillota</taxon>
        <taxon>Clostridia</taxon>
        <taxon>Eubacteriales</taxon>
        <taxon>Oscillospiraceae</taxon>
        <taxon>Faecalispora</taxon>
    </lineage>
</organism>
<protein>
    <submittedName>
        <fullName evidence="1">SAM-dependent methyltransferase</fullName>
    </submittedName>
</protein>
<dbReference type="InterPro" id="IPR029063">
    <property type="entry name" value="SAM-dependent_MTases_sf"/>
</dbReference>
<evidence type="ECO:0000313" key="2">
    <source>
        <dbReference type="Proteomes" id="UP000754750"/>
    </source>
</evidence>
<dbReference type="EMBL" id="SVNY01000001">
    <property type="protein sequence ID" value="MBE6831975.1"/>
    <property type="molecule type" value="Genomic_DNA"/>
</dbReference>
<name>A0A928Q3I6_9FIRM</name>
<dbReference type="InterPro" id="IPR006901">
    <property type="entry name" value="TrmK"/>
</dbReference>
<dbReference type="Pfam" id="PF12847">
    <property type="entry name" value="Methyltransf_18"/>
    <property type="match status" value="1"/>
</dbReference>
<sequence>MSRPLFQLDPRLRLCADFVRPGARMADIGTDHAHLPVWLEKQGRIRSAVAADVRTGPLAKAEENLKRYQTEHISVRLSDGLAKILPEEAEDIVIAGMGGELIAKILSGAPWVRQEERRLILQPMTCAPELRDYLRQNGFAVLREEAVESRGHVYSVMLVCWRPGQPRTGELYPYIGMLRPETAAARTYIQKQSAALRVRGNGLCAKDPVEARRLLRVADQLEHLIPKEDLR</sequence>
<dbReference type="Proteomes" id="UP000754750">
    <property type="component" value="Unassembled WGS sequence"/>
</dbReference>
<dbReference type="RefSeq" id="WP_020073214.1">
    <property type="nucleotide sequence ID" value="NZ_SVNY01000001.1"/>
</dbReference>
<dbReference type="PANTHER" id="PTHR38451">
    <property type="entry name" value="TRNA (ADENINE(22)-N(1))-METHYLTRANSFERASE"/>
    <property type="match status" value="1"/>
</dbReference>
<dbReference type="GO" id="GO:0160105">
    <property type="term" value="F:tRNA (adenine(22)-N1)-methyltransferase activity"/>
    <property type="evidence" value="ECO:0007669"/>
    <property type="project" value="InterPro"/>
</dbReference>
<comment type="caution">
    <text evidence="1">The sequence shown here is derived from an EMBL/GenBank/DDBJ whole genome shotgun (WGS) entry which is preliminary data.</text>
</comment>
<gene>
    <name evidence="1" type="ORF">E7512_00050</name>
</gene>
<dbReference type="PANTHER" id="PTHR38451:SF1">
    <property type="entry name" value="TRNA (ADENINE(22)-N(1))-METHYLTRANSFERASE"/>
    <property type="match status" value="1"/>
</dbReference>
<evidence type="ECO:0000313" key="1">
    <source>
        <dbReference type="EMBL" id="MBE6831975.1"/>
    </source>
</evidence>
<dbReference type="Gene3D" id="3.40.50.150">
    <property type="entry name" value="Vaccinia Virus protein VP39"/>
    <property type="match status" value="1"/>
</dbReference>
<accession>A0A928Q3I6</accession>
<dbReference type="AlphaFoldDB" id="A0A928Q3I6"/>
<keyword evidence="1" id="KW-0808">Transferase</keyword>
<dbReference type="GO" id="GO:0032259">
    <property type="term" value="P:methylation"/>
    <property type="evidence" value="ECO:0007669"/>
    <property type="project" value="UniProtKB-KW"/>
</dbReference>
<proteinExistence type="predicted"/>